<name>A0A4Z0P9K1_9BACT</name>
<sequence length="323" mass="35213">MKLFRNILLAVLILLLVSGLGGYFYMRKKFEPAANQLVVAGLPATLNFAWHASGVKPVNPHAGLLVPVTLPGCPRTCYLQFDTGSPSTLLYANALAALRKEYPATAQRLLPQADTVRDVTFTLDQATVQAHWLRTLQYGATELPTDNTEHFIIGTLGADVLDGRVLVIDYAHQRISLTTQVPDSLARRAAFVPLDYASRRIILTAQVQGQDEKLLFDSGSSAFSLITSHATWQQMAQPQAPVLTAASNSMGRKLTTYTTATTEAMQLNHMTVPFGDVTYVEGTSLMQNTLMRFSGMGGMLGNKAFEQHTIVLDVPGGRFGVVR</sequence>
<reference evidence="1 2" key="1">
    <citation type="submission" date="2019-04" db="EMBL/GenBank/DDBJ databases">
        <authorList>
            <person name="Feng G."/>
            <person name="Zhang J."/>
            <person name="Zhu H."/>
        </authorList>
    </citation>
    <scope>NUCLEOTIDE SEQUENCE [LARGE SCALE GENOMIC DNA]</scope>
    <source>
        <strain evidence="1 2">92R-1</strain>
    </source>
</reference>
<gene>
    <name evidence="1" type="ORF">EU556_00495</name>
</gene>
<keyword evidence="2" id="KW-1185">Reference proteome</keyword>
<dbReference type="Proteomes" id="UP000298337">
    <property type="component" value="Unassembled WGS sequence"/>
</dbReference>
<evidence type="ECO:0008006" key="3">
    <source>
        <dbReference type="Google" id="ProtNLM"/>
    </source>
</evidence>
<comment type="caution">
    <text evidence="1">The sequence shown here is derived from an EMBL/GenBank/DDBJ whole genome shotgun (WGS) entry which is preliminary data.</text>
</comment>
<dbReference type="EMBL" id="SRLA01000001">
    <property type="protein sequence ID" value="TGE09347.1"/>
    <property type="molecule type" value="Genomic_DNA"/>
</dbReference>
<protein>
    <recommendedName>
        <fullName evidence="3">Aspartyl protease</fullName>
    </recommendedName>
</protein>
<organism evidence="1 2">
    <name type="scientific">Hymenobacter fodinae</name>
    <dbReference type="NCBI Taxonomy" id="2510796"/>
    <lineage>
        <taxon>Bacteria</taxon>
        <taxon>Pseudomonadati</taxon>
        <taxon>Bacteroidota</taxon>
        <taxon>Cytophagia</taxon>
        <taxon>Cytophagales</taxon>
        <taxon>Hymenobacteraceae</taxon>
        <taxon>Hymenobacter</taxon>
    </lineage>
</organism>
<dbReference type="RefSeq" id="WP_135429928.1">
    <property type="nucleotide sequence ID" value="NZ_SRLA01000001.1"/>
</dbReference>
<evidence type="ECO:0000313" key="2">
    <source>
        <dbReference type="Proteomes" id="UP000298337"/>
    </source>
</evidence>
<evidence type="ECO:0000313" key="1">
    <source>
        <dbReference type="EMBL" id="TGE09347.1"/>
    </source>
</evidence>
<accession>A0A4Z0P9K1</accession>
<proteinExistence type="predicted"/>
<dbReference type="OrthoDB" id="7548156at2"/>
<dbReference type="AlphaFoldDB" id="A0A4Z0P9K1"/>